<comment type="caution">
    <text evidence="2">The sequence shown here is derived from an EMBL/GenBank/DDBJ whole genome shotgun (WGS) entry which is preliminary data.</text>
</comment>
<keyword evidence="1" id="KW-0732">Signal</keyword>
<name>A0A5S3PTY9_9FLAO</name>
<dbReference type="EMBL" id="VATY01000001">
    <property type="protein sequence ID" value="TMM58410.1"/>
    <property type="molecule type" value="Genomic_DNA"/>
</dbReference>
<accession>A0A5S3PTY9</accession>
<evidence type="ECO:0000313" key="2">
    <source>
        <dbReference type="EMBL" id="TMM58410.1"/>
    </source>
</evidence>
<protein>
    <submittedName>
        <fullName evidence="2">Uncharacterized protein</fullName>
    </submittedName>
</protein>
<dbReference type="Proteomes" id="UP000310314">
    <property type="component" value="Unassembled WGS sequence"/>
</dbReference>
<dbReference type="AlphaFoldDB" id="A0A5S3PTY9"/>
<sequence>MRLIFLFSLFSIMLLSCKSQQYTLDTLPGKQLIFGRGGGISGEVTTYTLLENGQVFYNNSLTKENSEIKSLSKKEATSCFQKMDSLKLSEMSFNHPGNMYYFLEEVKGEERYRVTWGSNDHEISSECKDFYKELRTAIK</sequence>
<proteinExistence type="predicted"/>
<dbReference type="PROSITE" id="PS51257">
    <property type="entry name" value="PROKAR_LIPOPROTEIN"/>
    <property type="match status" value="1"/>
</dbReference>
<feature type="chain" id="PRO_5024275593" evidence="1">
    <location>
        <begin position="22"/>
        <end position="139"/>
    </location>
</feature>
<dbReference type="OrthoDB" id="1179481at2"/>
<evidence type="ECO:0000313" key="3">
    <source>
        <dbReference type="Proteomes" id="UP000310314"/>
    </source>
</evidence>
<reference evidence="2 3" key="1">
    <citation type="submission" date="2019-05" db="EMBL/GenBank/DDBJ databases">
        <authorList>
            <person name="Zhang J.-Y."/>
            <person name="Feg X."/>
            <person name="Du Z.-J."/>
        </authorList>
    </citation>
    <scope>NUCLEOTIDE SEQUENCE [LARGE SCALE GENOMIC DNA]</scope>
    <source>
        <strain evidence="2 3">RZ26</strain>
    </source>
</reference>
<organism evidence="2 3">
    <name type="scientific">Maribacter algarum</name>
    <name type="common">ex Zhang et al. 2020</name>
    <dbReference type="NCBI Taxonomy" id="2578118"/>
    <lineage>
        <taxon>Bacteria</taxon>
        <taxon>Pseudomonadati</taxon>
        <taxon>Bacteroidota</taxon>
        <taxon>Flavobacteriia</taxon>
        <taxon>Flavobacteriales</taxon>
        <taxon>Flavobacteriaceae</taxon>
        <taxon>Maribacter</taxon>
    </lineage>
</organism>
<gene>
    <name evidence="2" type="ORF">FEE95_02975</name>
</gene>
<evidence type="ECO:0000256" key="1">
    <source>
        <dbReference type="SAM" id="SignalP"/>
    </source>
</evidence>
<keyword evidence="3" id="KW-1185">Reference proteome</keyword>
<feature type="signal peptide" evidence="1">
    <location>
        <begin position="1"/>
        <end position="21"/>
    </location>
</feature>
<dbReference type="RefSeq" id="WP_138656343.1">
    <property type="nucleotide sequence ID" value="NZ_VATY01000001.1"/>
</dbReference>